<evidence type="ECO:0000259" key="5">
    <source>
        <dbReference type="PROSITE" id="PS50931"/>
    </source>
</evidence>
<dbReference type="EMBL" id="CP081864">
    <property type="protein sequence ID" value="QZN96288.1"/>
    <property type="molecule type" value="Genomic_DNA"/>
</dbReference>
<proteinExistence type="inferred from homology"/>
<dbReference type="SUPFAM" id="SSF46785">
    <property type="entry name" value="Winged helix' DNA-binding domain"/>
    <property type="match status" value="1"/>
</dbReference>
<sequence length="310" mass="34802">MHNTEIRYFMAVVSTGSLSAASQQLFVAVSAISRHIQRLEKRLGMSLFERSARGMVLNDAGQILANHVRRSMADMKLAIAELEGLKSRQQTPIRVVCTDGLALNLVPLLLARFRQLHPEVNFHLIVGSGQQVPEWVRHGEGDVEIKFSLAAEPGVDVIASFPAPVTAFMHRDHPLATRDFALSDLNAYPLVLPDQTATIRQLFDLCCRMNSVFIEPVFTSNQFSAVFGYVRNDRDAIGICSHFSVMGHMLNDELQIRCVNVEPLGQRMLQIQTEIGRPRTALLASFCQFLKQTLTEMDSQLRQRYGMPEH</sequence>
<dbReference type="InterPro" id="IPR036388">
    <property type="entry name" value="WH-like_DNA-bd_sf"/>
</dbReference>
<dbReference type="PANTHER" id="PTHR30419:SF8">
    <property type="entry name" value="NITROGEN ASSIMILATION TRANSCRIPTIONAL ACTIVATOR-RELATED"/>
    <property type="match status" value="1"/>
</dbReference>
<evidence type="ECO:0000313" key="7">
    <source>
        <dbReference type="Proteomes" id="UP000825886"/>
    </source>
</evidence>
<name>A0ABX9ANH7_9ENTR</name>
<evidence type="ECO:0000256" key="3">
    <source>
        <dbReference type="ARBA" id="ARBA00023125"/>
    </source>
</evidence>
<reference evidence="6 7" key="1">
    <citation type="submission" date="2021-08" db="EMBL/GenBank/DDBJ databases">
        <title>Culture and genomic analysis of Symbiopectobacterium purcellii sp. nov. gen. nov., isolated from the leafhopper Empoasca decipiens.</title>
        <authorList>
            <person name="Nadal-Jimenez P."/>
            <person name="Siozios S."/>
            <person name="Halliday N."/>
            <person name="Camara M."/>
            <person name="Hurst G.D.D."/>
        </authorList>
    </citation>
    <scope>NUCLEOTIDE SEQUENCE [LARGE SCALE GENOMIC DNA]</scope>
    <source>
        <strain evidence="6 7">SyEd1</strain>
    </source>
</reference>
<dbReference type="InterPro" id="IPR036390">
    <property type="entry name" value="WH_DNA-bd_sf"/>
</dbReference>
<dbReference type="SUPFAM" id="SSF53850">
    <property type="entry name" value="Periplasmic binding protein-like II"/>
    <property type="match status" value="1"/>
</dbReference>
<dbReference type="Proteomes" id="UP000825886">
    <property type="component" value="Chromosome"/>
</dbReference>
<accession>A0ABX9ANH7</accession>
<gene>
    <name evidence="6" type="ORF">K6K13_02095</name>
</gene>
<evidence type="ECO:0000313" key="6">
    <source>
        <dbReference type="EMBL" id="QZN96288.1"/>
    </source>
</evidence>
<evidence type="ECO:0000256" key="2">
    <source>
        <dbReference type="ARBA" id="ARBA00023015"/>
    </source>
</evidence>
<dbReference type="PANTHER" id="PTHR30419">
    <property type="entry name" value="HTH-TYPE TRANSCRIPTIONAL REGULATOR YBHD"/>
    <property type="match status" value="1"/>
</dbReference>
<feature type="domain" description="HTH lysR-type" evidence="5">
    <location>
        <begin position="1"/>
        <end position="58"/>
    </location>
</feature>
<dbReference type="Pfam" id="PF00126">
    <property type="entry name" value="HTH_1"/>
    <property type="match status" value="1"/>
</dbReference>
<keyword evidence="3" id="KW-0238">DNA-binding</keyword>
<evidence type="ECO:0000256" key="1">
    <source>
        <dbReference type="ARBA" id="ARBA00009437"/>
    </source>
</evidence>
<dbReference type="PROSITE" id="PS50931">
    <property type="entry name" value="HTH_LYSR"/>
    <property type="match status" value="1"/>
</dbReference>
<comment type="similarity">
    <text evidence="1">Belongs to the LysR transcriptional regulatory family.</text>
</comment>
<dbReference type="Gene3D" id="3.40.190.290">
    <property type="match status" value="1"/>
</dbReference>
<protein>
    <submittedName>
        <fullName evidence="6">LysR family transcriptional regulator</fullName>
    </submittedName>
</protein>
<organism evidence="6 7">
    <name type="scientific">Symbiopectobacterium purcellii</name>
    <dbReference type="NCBI Taxonomy" id="2871826"/>
    <lineage>
        <taxon>Bacteria</taxon>
        <taxon>Pseudomonadati</taxon>
        <taxon>Pseudomonadota</taxon>
        <taxon>Gammaproteobacteria</taxon>
        <taxon>Enterobacterales</taxon>
        <taxon>Enterobacteriaceae</taxon>
    </lineage>
</organism>
<dbReference type="InterPro" id="IPR000847">
    <property type="entry name" value="LysR_HTH_N"/>
</dbReference>
<keyword evidence="2" id="KW-0805">Transcription regulation</keyword>
<keyword evidence="4" id="KW-0804">Transcription</keyword>
<dbReference type="Gene3D" id="1.10.10.10">
    <property type="entry name" value="Winged helix-like DNA-binding domain superfamily/Winged helix DNA-binding domain"/>
    <property type="match status" value="1"/>
</dbReference>
<keyword evidence="7" id="KW-1185">Reference proteome</keyword>
<dbReference type="InterPro" id="IPR005119">
    <property type="entry name" value="LysR_subst-bd"/>
</dbReference>
<dbReference type="Pfam" id="PF03466">
    <property type="entry name" value="LysR_substrate"/>
    <property type="match status" value="1"/>
</dbReference>
<dbReference type="InterPro" id="IPR050950">
    <property type="entry name" value="HTH-type_LysR_regulators"/>
</dbReference>
<dbReference type="RefSeq" id="WP_222159341.1">
    <property type="nucleotide sequence ID" value="NZ_CP081864.1"/>
</dbReference>
<evidence type="ECO:0000256" key="4">
    <source>
        <dbReference type="ARBA" id="ARBA00023163"/>
    </source>
</evidence>